<evidence type="ECO:0000256" key="2">
    <source>
        <dbReference type="ARBA" id="ARBA00022676"/>
    </source>
</evidence>
<evidence type="ECO:0000313" key="6">
    <source>
        <dbReference type="Proteomes" id="UP000308054"/>
    </source>
</evidence>
<dbReference type="CDD" id="cd00761">
    <property type="entry name" value="Glyco_tranf_GTA_type"/>
    <property type="match status" value="1"/>
</dbReference>
<dbReference type="EMBL" id="SRXW01000004">
    <property type="protein sequence ID" value="TGY87795.1"/>
    <property type="molecule type" value="Genomic_DNA"/>
</dbReference>
<keyword evidence="6" id="KW-1185">Reference proteome</keyword>
<protein>
    <submittedName>
        <fullName evidence="5">Glycosyltransferase</fullName>
    </submittedName>
</protein>
<comment type="caution">
    <text evidence="5">The sequence shown here is derived from an EMBL/GenBank/DDBJ whole genome shotgun (WGS) entry which is preliminary data.</text>
</comment>
<dbReference type="Pfam" id="PF00535">
    <property type="entry name" value="Glycos_transf_2"/>
    <property type="match status" value="1"/>
</dbReference>
<evidence type="ECO:0000259" key="4">
    <source>
        <dbReference type="Pfam" id="PF00535"/>
    </source>
</evidence>
<dbReference type="AlphaFoldDB" id="A0A4S2GXC9"/>
<dbReference type="PANTHER" id="PTHR43179">
    <property type="entry name" value="RHAMNOSYLTRANSFERASE WBBL"/>
    <property type="match status" value="1"/>
</dbReference>
<dbReference type="PANTHER" id="PTHR43179:SF12">
    <property type="entry name" value="GALACTOFURANOSYLTRANSFERASE GLFT2"/>
    <property type="match status" value="1"/>
</dbReference>
<accession>A0A4S2GXC9</accession>
<comment type="similarity">
    <text evidence="1">Belongs to the glycosyltransferase 2 family.</text>
</comment>
<evidence type="ECO:0000256" key="3">
    <source>
        <dbReference type="ARBA" id="ARBA00022679"/>
    </source>
</evidence>
<dbReference type="OrthoDB" id="4120491at2"/>
<reference evidence="5 6" key="1">
    <citation type="journal article" date="2017" name="Int. J. Syst. Evol. Microbiol.">
        <title>Marinicauda algicola sp. nov., isolated from a marine red alga Rhodosorus marinus.</title>
        <authorList>
            <person name="Jeong S.E."/>
            <person name="Jeon S.H."/>
            <person name="Chun B.H."/>
            <person name="Kim D.W."/>
            <person name="Jeon C.O."/>
        </authorList>
    </citation>
    <scope>NUCLEOTIDE SEQUENCE [LARGE SCALE GENOMIC DNA]</scope>
    <source>
        <strain evidence="5 6">JCM 31718</strain>
    </source>
</reference>
<keyword evidence="2" id="KW-0328">Glycosyltransferase</keyword>
<evidence type="ECO:0000256" key="1">
    <source>
        <dbReference type="ARBA" id="ARBA00006739"/>
    </source>
</evidence>
<dbReference type="SUPFAM" id="SSF53448">
    <property type="entry name" value="Nucleotide-diphospho-sugar transferases"/>
    <property type="match status" value="1"/>
</dbReference>
<sequence>MSPALFTETVNAAANSAGTAHLSVLVPFYRDDAGALLSAFEREAGDGTEMVLFDDGCPDERLNAETAQAVLACPRPARLVTARSNLGRAGARNALARRARGAWLLYLDADMVLPAGFFARWQEIAGKAEFDAAFGGFDLIADEAREHRVHAALARAGDVAPAAARTARGASAVCSSNLLVRAALMRTVPFDEGFTGWGWEDVDWAVRASKAGRLVHVDNSAVHAGLQPVEGLLSKFAAGGANFARFLARNPEMSVLPGARAAVLVKRTRLASPVRRLSAAAARSQVLPVRLRVLALKLYRAACAAEALS</sequence>
<dbReference type="Gene3D" id="3.90.550.10">
    <property type="entry name" value="Spore Coat Polysaccharide Biosynthesis Protein SpsA, Chain A"/>
    <property type="match status" value="1"/>
</dbReference>
<evidence type="ECO:0000313" key="5">
    <source>
        <dbReference type="EMBL" id="TGY87795.1"/>
    </source>
</evidence>
<dbReference type="InterPro" id="IPR029044">
    <property type="entry name" value="Nucleotide-diphossugar_trans"/>
</dbReference>
<dbReference type="Proteomes" id="UP000308054">
    <property type="component" value="Unassembled WGS sequence"/>
</dbReference>
<name>A0A4S2GXC9_9PROT</name>
<gene>
    <name evidence="5" type="ORF">E5163_12780</name>
</gene>
<keyword evidence="3 5" id="KW-0808">Transferase</keyword>
<dbReference type="RefSeq" id="WP_135996613.1">
    <property type="nucleotide sequence ID" value="NZ_CP071057.1"/>
</dbReference>
<proteinExistence type="inferred from homology"/>
<dbReference type="InterPro" id="IPR001173">
    <property type="entry name" value="Glyco_trans_2-like"/>
</dbReference>
<organism evidence="5 6">
    <name type="scientific">Marinicauda algicola</name>
    <dbReference type="NCBI Taxonomy" id="2029849"/>
    <lineage>
        <taxon>Bacteria</taxon>
        <taxon>Pseudomonadati</taxon>
        <taxon>Pseudomonadota</taxon>
        <taxon>Alphaproteobacteria</taxon>
        <taxon>Maricaulales</taxon>
        <taxon>Maricaulaceae</taxon>
        <taxon>Marinicauda</taxon>
    </lineage>
</organism>
<dbReference type="GO" id="GO:0016757">
    <property type="term" value="F:glycosyltransferase activity"/>
    <property type="evidence" value="ECO:0007669"/>
    <property type="project" value="UniProtKB-KW"/>
</dbReference>
<feature type="domain" description="Glycosyltransferase 2-like" evidence="4">
    <location>
        <begin position="23"/>
        <end position="148"/>
    </location>
</feature>